<feature type="transmembrane region" description="Helical" evidence="1">
    <location>
        <begin position="168"/>
        <end position="190"/>
    </location>
</feature>
<evidence type="ECO:0000256" key="1">
    <source>
        <dbReference type="SAM" id="Phobius"/>
    </source>
</evidence>
<keyword evidence="1" id="KW-1133">Transmembrane helix</keyword>
<dbReference type="Proteomes" id="UP000015241">
    <property type="component" value="Unassembled WGS sequence"/>
</dbReference>
<organism evidence="3 4">
    <name type="scientific">Fomitopsis schrenkii</name>
    <name type="common">Brown rot fungus</name>
    <dbReference type="NCBI Taxonomy" id="2126942"/>
    <lineage>
        <taxon>Eukaryota</taxon>
        <taxon>Fungi</taxon>
        <taxon>Dikarya</taxon>
        <taxon>Basidiomycota</taxon>
        <taxon>Agaricomycotina</taxon>
        <taxon>Agaricomycetes</taxon>
        <taxon>Polyporales</taxon>
        <taxon>Fomitopsis</taxon>
    </lineage>
</organism>
<proteinExistence type="predicted"/>
<keyword evidence="1" id="KW-0812">Transmembrane</keyword>
<dbReference type="AlphaFoldDB" id="S8EPA1"/>
<feature type="domain" description="DUF6534" evidence="2">
    <location>
        <begin position="384"/>
        <end position="472"/>
    </location>
</feature>
<feature type="transmembrane region" description="Helical" evidence="1">
    <location>
        <begin position="243"/>
        <end position="264"/>
    </location>
</feature>
<dbReference type="InterPro" id="IPR045339">
    <property type="entry name" value="DUF6534"/>
</dbReference>
<dbReference type="EMBL" id="KE504125">
    <property type="protein sequence ID" value="EPT04839.1"/>
    <property type="molecule type" value="Genomic_DNA"/>
</dbReference>
<feature type="transmembrane region" description="Helical" evidence="1">
    <location>
        <begin position="211"/>
        <end position="237"/>
    </location>
</feature>
<reference evidence="3 4" key="1">
    <citation type="journal article" date="2012" name="Science">
        <title>The Paleozoic origin of enzymatic lignin decomposition reconstructed from 31 fungal genomes.</title>
        <authorList>
            <person name="Floudas D."/>
            <person name="Binder M."/>
            <person name="Riley R."/>
            <person name="Barry K."/>
            <person name="Blanchette R.A."/>
            <person name="Henrissat B."/>
            <person name="Martinez A.T."/>
            <person name="Otillar R."/>
            <person name="Spatafora J.W."/>
            <person name="Yadav J.S."/>
            <person name="Aerts A."/>
            <person name="Benoit I."/>
            <person name="Boyd A."/>
            <person name="Carlson A."/>
            <person name="Copeland A."/>
            <person name="Coutinho P.M."/>
            <person name="de Vries R.P."/>
            <person name="Ferreira P."/>
            <person name="Findley K."/>
            <person name="Foster B."/>
            <person name="Gaskell J."/>
            <person name="Glotzer D."/>
            <person name="Gorecki P."/>
            <person name="Heitman J."/>
            <person name="Hesse C."/>
            <person name="Hori C."/>
            <person name="Igarashi K."/>
            <person name="Jurgens J.A."/>
            <person name="Kallen N."/>
            <person name="Kersten P."/>
            <person name="Kohler A."/>
            <person name="Kuees U."/>
            <person name="Kumar T.K.A."/>
            <person name="Kuo A."/>
            <person name="LaButti K."/>
            <person name="Larrondo L.F."/>
            <person name="Lindquist E."/>
            <person name="Ling A."/>
            <person name="Lombard V."/>
            <person name="Lucas S."/>
            <person name="Lundell T."/>
            <person name="Martin R."/>
            <person name="McLaughlin D.J."/>
            <person name="Morgenstern I."/>
            <person name="Morin E."/>
            <person name="Murat C."/>
            <person name="Nagy L.G."/>
            <person name="Nolan M."/>
            <person name="Ohm R.A."/>
            <person name="Patyshakuliyeva A."/>
            <person name="Rokas A."/>
            <person name="Ruiz-Duenas F.J."/>
            <person name="Sabat G."/>
            <person name="Salamov A."/>
            <person name="Samejima M."/>
            <person name="Schmutz J."/>
            <person name="Slot J.C."/>
            <person name="St John F."/>
            <person name="Stenlid J."/>
            <person name="Sun H."/>
            <person name="Sun S."/>
            <person name="Syed K."/>
            <person name="Tsang A."/>
            <person name="Wiebenga A."/>
            <person name="Young D."/>
            <person name="Pisabarro A."/>
            <person name="Eastwood D.C."/>
            <person name="Martin F."/>
            <person name="Cullen D."/>
            <person name="Grigoriev I.V."/>
            <person name="Hibbett D.S."/>
        </authorList>
    </citation>
    <scope>NUCLEOTIDE SEQUENCE</scope>
    <source>
        <strain evidence="4">FP-58527</strain>
    </source>
</reference>
<dbReference type="HOGENOM" id="CLU_470932_0_0_1"/>
<feature type="transmembrane region" description="Helical" evidence="1">
    <location>
        <begin position="412"/>
        <end position="441"/>
    </location>
</feature>
<keyword evidence="4" id="KW-1185">Reference proteome</keyword>
<dbReference type="OrthoDB" id="2749860at2759"/>
<feature type="transmembrane region" description="Helical" evidence="1">
    <location>
        <begin position="16"/>
        <end position="36"/>
    </location>
</feature>
<gene>
    <name evidence="3" type="ORF">FOMPIDRAFT_1045521</name>
</gene>
<feature type="transmembrane region" description="Helical" evidence="1">
    <location>
        <begin position="128"/>
        <end position="156"/>
    </location>
</feature>
<dbReference type="PANTHER" id="PTHR40465:SF1">
    <property type="entry name" value="DUF6534 DOMAIN-CONTAINING PROTEIN"/>
    <property type="match status" value="1"/>
</dbReference>
<evidence type="ECO:0000313" key="3">
    <source>
        <dbReference type="EMBL" id="EPT04839.1"/>
    </source>
</evidence>
<dbReference type="PANTHER" id="PTHR40465">
    <property type="entry name" value="CHROMOSOME 1, WHOLE GENOME SHOTGUN SEQUENCE"/>
    <property type="match status" value="1"/>
</dbReference>
<evidence type="ECO:0000259" key="2">
    <source>
        <dbReference type="Pfam" id="PF20152"/>
    </source>
</evidence>
<feature type="transmembrane region" description="Helical" evidence="1">
    <location>
        <begin position="57"/>
        <end position="78"/>
    </location>
</feature>
<name>S8EPA1_FOMSC</name>
<dbReference type="Pfam" id="PF20152">
    <property type="entry name" value="DUF6534"/>
    <property type="match status" value="2"/>
</dbReference>
<protein>
    <recommendedName>
        <fullName evidence="2">DUF6534 domain-containing protein</fullName>
    </recommendedName>
</protein>
<feature type="domain" description="DUF6534" evidence="2">
    <location>
        <begin position="179"/>
        <end position="268"/>
    </location>
</feature>
<feature type="transmembrane region" description="Helical" evidence="1">
    <location>
        <begin position="98"/>
        <end position="116"/>
    </location>
</feature>
<feature type="transmembrane region" description="Helical" evidence="1">
    <location>
        <begin position="377"/>
        <end position="400"/>
    </location>
</feature>
<keyword evidence="1" id="KW-0472">Membrane</keyword>
<evidence type="ECO:0000313" key="4">
    <source>
        <dbReference type="Proteomes" id="UP000015241"/>
    </source>
</evidence>
<sequence length="579" mass="64506">MSPTCGPTTSDHPASLGATIGASFVGTLLASALYGATSMQTITFFWNYRQDARWLKIAVLFLWVLDTIHLAFIGHAVYTYVITDFGNIQAIEKPLWSITAHVLLSNLSDAVVRTVFLYRIWKIKMEGYFTLIVVVVTGVISLMVLASGCAFSVWGFLSANYIFKHRELSVFVYTNLVSSMVADLLIAASFSWNLQRQRSKNISRTTDYAHYLMVCSISIGLLISVCTLLAILLYALLPFPKNFAFVAIYFVLPQLLLNSLLVTLNIRKPLFRTGGLGTSEIYACPIAENAEMGTLRPWYSAMFECLHRRHRPANYPTIVNIDVLVEQVVQADDDKLAIAKASASLVVFVTGCTFAGWGFRDADYVLQARGTDLSIFLYMNLSASILSDLLISAFFCWFLNRRRTGLASTDYIIDYLMAYSITIGFVMSLFTLACLLLYAALPFPKRFAFVAIYFVLPKLLLNALLSTLNIRKPVSSLVPNGFSMFSVTPERNQTCMARLVAPLRCVPQAFVGNPNQRQITLNIHVDVERHVLADDIAPLATVSQKETGQDNCPESCPDSDEVFKVCHQTCDSLSLHREV</sequence>
<feature type="transmembrane region" description="Helical" evidence="1">
    <location>
        <begin position="447"/>
        <end position="465"/>
    </location>
</feature>
<dbReference type="STRING" id="743788.S8EPA1"/>
<accession>S8EPA1</accession>
<feature type="transmembrane region" description="Helical" evidence="1">
    <location>
        <begin position="337"/>
        <end position="357"/>
    </location>
</feature>
<dbReference type="eggNOG" id="ENOG502SMJ3">
    <property type="taxonomic scope" value="Eukaryota"/>
</dbReference>
<dbReference type="InParanoid" id="S8EPA1"/>